<dbReference type="AlphaFoldDB" id="A0A158E5I7"/>
<evidence type="ECO:0000313" key="2">
    <source>
        <dbReference type="EMBL" id="SAL02135.1"/>
    </source>
</evidence>
<protein>
    <recommendedName>
        <fullName evidence="4">C2H2-type domain-containing protein</fullName>
    </recommendedName>
</protein>
<evidence type="ECO:0000256" key="1">
    <source>
        <dbReference type="SAM" id="MobiDB-lite"/>
    </source>
</evidence>
<accession>A0A158E5I7</accession>
<organism evidence="2 3">
    <name type="scientific">Caballeronia pedi</name>
    <dbReference type="NCBI Taxonomy" id="1777141"/>
    <lineage>
        <taxon>Bacteria</taxon>
        <taxon>Pseudomonadati</taxon>
        <taxon>Pseudomonadota</taxon>
        <taxon>Betaproteobacteria</taxon>
        <taxon>Burkholderiales</taxon>
        <taxon>Burkholderiaceae</taxon>
        <taxon>Caballeronia</taxon>
    </lineage>
</organism>
<sequence>MNGREKALLLRYASVPAEAFSAAGRSAGSRGASPTKRLLAWSCLHCWKASPQQNSEHIQAHERMHRSDQPSISTAI</sequence>
<proteinExistence type="predicted"/>
<comment type="caution">
    <text evidence="2">The sequence shown here is derived from an EMBL/GenBank/DDBJ whole genome shotgun (WGS) entry which is preliminary data.</text>
</comment>
<feature type="region of interest" description="Disordered" evidence="1">
    <location>
        <begin position="55"/>
        <end position="76"/>
    </location>
</feature>
<evidence type="ECO:0000313" key="3">
    <source>
        <dbReference type="Proteomes" id="UP000054911"/>
    </source>
</evidence>
<dbReference type="EMBL" id="FCOE02000075">
    <property type="protein sequence ID" value="SAL02135.1"/>
    <property type="molecule type" value="Genomic_DNA"/>
</dbReference>
<dbReference type="Proteomes" id="UP000054911">
    <property type="component" value="Unassembled WGS sequence"/>
</dbReference>
<keyword evidence="3" id="KW-1185">Reference proteome</keyword>
<feature type="compositionally biased region" description="Basic and acidic residues" evidence="1">
    <location>
        <begin position="58"/>
        <end position="68"/>
    </location>
</feature>
<name>A0A158E5I7_9BURK</name>
<evidence type="ECO:0008006" key="4">
    <source>
        <dbReference type="Google" id="ProtNLM"/>
    </source>
</evidence>
<reference evidence="2" key="1">
    <citation type="submission" date="2016-01" db="EMBL/GenBank/DDBJ databases">
        <authorList>
            <person name="Peeters C."/>
        </authorList>
    </citation>
    <scope>NUCLEOTIDE SEQUENCE [LARGE SCALE GENOMIC DNA]</scope>
    <source>
        <strain evidence="2">LMG 29323</strain>
    </source>
</reference>
<gene>
    <name evidence="2" type="ORF">AWB80_08284</name>
</gene>